<dbReference type="AlphaFoldDB" id="A0A834TMI4"/>
<protein>
    <submittedName>
        <fullName evidence="1">Uncharacterized protein</fullName>
    </submittedName>
</protein>
<gene>
    <name evidence="1" type="ORF">G2W53_022148</name>
</gene>
<proteinExistence type="predicted"/>
<keyword evidence="2" id="KW-1185">Reference proteome</keyword>
<dbReference type="Proteomes" id="UP000634136">
    <property type="component" value="Unassembled WGS sequence"/>
</dbReference>
<sequence>MGLTHLCYNLFDLYFLNSFEIQSRFSVQNVFTHDLTLLPCNHESHSTIKTTWIPKYNAKRSV</sequence>
<comment type="caution">
    <text evidence="1">The sequence shown here is derived from an EMBL/GenBank/DDBJ whole genome shotgun (WGS) entry which is preliminary data.</text>
</comment>
<evidence type="ECO:0000313" key="2">
    <source>
        <dbReference type="Proteomes" id="UP000634136"/>
    </source>
</evidence>
<organism evidence="1 2">
    <name type="scientific">Senna tora</name>
    <dbReference type="NCBI Taxonomy" id="362788"/>
    <lineage>
        <taxon>Eukaryota</taxon>
        <taxon>Viridiplantae</taxon>
        <taxon>Streptophyta</taxon>
        <taxon>Embryophyta</taxon>
        <taxon>Tracheophyta</taxon>
        <taxon>Spermatophyta</taxon>
        <taxon>Magnoliopsida</taxon>
        <taxon>eudicotyledons</taxon>
        <taxon>Gunneridae</taxon>
        <taxon>Pentapetalae</taxon>
        <taxon>rosids</taxon>
        <taxon>fabids</taxon>
        <taxon>Fabales</taxon>
        <taxon>Fabaceae</taxon>
        <taxon>Caesalpinioideae</taxon>
        <taxon>Cassia clade</taxon>
        <taxon>Senna</taxon>
    </lineage>
</organism>
<reference evidence="1" key="1">
    <citation type="submission" date="2020-09" db="EMBL/GenBank/DDBJ databases">
        <title>Genome-Enabled Discovery of Anthraquinone Biosynthesis in Senna tora.</title>
        <authorList>
            <person name="Kang S.-H."/>
            <person name="Pandey R.P."/>
            <person name="Lee C.-M."/>
            <person name="Sim J.-S."/>
            <person name="Jeong J.-T."/>
            <person name="Choi B.-S."/>
            <person name="Jung M."/>
            <person name="Ginzburg D."/>
            <person name="Zhao K."/>
            <person name="Won S.Y."/>
            <person name="Oh T.-J."/>
            <person name="Yu Y."/>
            <person name="Kim N.-H."/>
            <person name="Lee O.R."/>
            <person name="Lee T.-H."/>
            <person name="Bashyal P."/>
            <person name="Kim T.-S."/>
            <person name="Lee W.-H."/>
            <person name="Kawkins C."/>
            <person name="Kim C.-K."/>
            <person name="Kim J.S."/>
            <person name="Ahn B.O."/>
            <person name="Rhee S.Y."/>
            <person name="Sohng J.K."/>
        </authorList>
    </citation>
    <scope>NUCLEOTIDE SEQUENCE</scope>
    <source>
        <tissue evidence="1">Leaf</tissue>
    </source>
</reference>
<accession>A0A834TMI4</accession>
<dbReference type="EMBL" id="JAAIUW010000007">
    <property type="protein sequence ID" value="KAF7824004.1"/>
    <property type="molecule type" value="Genomic_DNA"/>
</dbReference>
<name>A0A834TMI4_9FABA</name>
<evidence type="ECO:0000313" key="1">
    <source>
        <dbReference type="EMBL" id="KAF7824004.1"/>
    </source>
</evidence>